<accession>A0A1J6KXH8</accession>
<organism evidence="2 3">
    <name type="scientific">Nicotiana attenuata</name>
    <name type="common">Coyote tobacco</name>
    <dbReference type="NCBI Taxonomy" id="49451"/>
    <lineage>
        <taxon>Eukaryota</taxon>
        <taxon>Viridiplantae</taxon>
        <taxon>Streptophyta</taxon>
        <taxon>Embryophyta</taxon>
        <taxon>Tracheophyta</taxon>
        <taxon>Spermatophyta</taxon>
        <taxon>Magnoliopsida</taxon>
        <taxon>eudicotyledons</taxon>
        <taxon>Gunneridae</taxon>
        <taxon>Pentapetalae</taxon>
        <taxon>asterids</taxon>
        <taxon>lamiids</taxon>
        <taxon>Solanales</taxon>
        <taxon>Solanaceae</taxon>
        <taxon>Nicotianoideae</taxon>
        <taxon>Nicotianeae</taxon>
        <taxon>Nicotiana</taxon>
    </lineage>
</organism>
<evidence type="ECO:0000313" key="3">
    <source>
        <dbReference type="Proteomes" id="UP000187609"/>
    </source>
</evidence>
<dbReference type="Proteomes" id="UP000187609">
    <property type="component" value="Unassembled WGS sequence"/>
</dbReference>
<protein>
    <submittedName>
        <fullName evidence="2">Uncharacterized protein</fullName>
    </submittedName>
</protein>
<gene>
    <name evidence="2" type="ORF">A4A49_53197</name>
</gene>
<feature type="non-terminal residue" evidence="2">
    <location>
        <position position="1"/>
    </location>
</feature>
<feature type="signal peptide" evidence="1">
    <location>
        <begin position="1"/>
        <end position="19"/>
    </location>
</feature>
<keyword evidence="3" id="KW-1185">Reference proteome</keyword>
<proteinExistence type="predicted"/>
<sequence>AKAILSILLTYSCLFILLGISCRTGIEHKFLKIYYRKTHGRILVAKLTELKKLICVEGIICLNNLEVVVVHIWEQEIRAAEGMIFGKRNYGR</sequence>
<reference evidence="2" key="1">
    <citation type="submission" date="2016-11" db="EMBL/GenBank/DDBJ databases">
        <title>The genome of Nicotiana attenuata.</title>
        <authorList>
            <person name="Xu S."/>
            <person name="Brockmoeller T."/>
            <person name="Gaquerel E."/>
            <person name="Navarro A."/>
            <person name="Kuhl H."/>
            <person name="Gase K."/>
            <person name="Ling Z."/>
            <person name="Zhou W."/>
            <person name="Kreitzer C."/>
            <person name="Stanke M."/>
            <person name="Tang H."/>
            <person name="Lyons E."/>
            <person name="Pandey P."/>
            <person name="Pandey S.P."/>
            <person name="Timmermann B."/>
            <person name="Baldwin I.T."/>
        </authorList>
    </citation>
    <scope>NUCLEOTIDE SEQUENCE [LARGE SCALE GENOMIC DNA]</scope>
    <source>
        <strain evidence="2">UT</strain>
    </source>
</reference>
<dbReference type="Gramene" id="OIT26343">
    <property type="protein sequence ID" value="OIT26343"/>
    <property type="gene ID" value="A4A49_53197"/>
</dbReference>
<dbReference type="EMBL" id="MJEQ01002862">
    <property type="protein sequence ID" value="OIT26343.1"/>
    <property type="molecule type" value="Genomic_DNA"/>
</dbReference>
<comment type="caution">
    <text evidence="2">The sequence shown here is derived from an EMBL/GenBank/DDBJ whole genome shotgun (WGS) entry which is preliminary data.</text>
</comment>
<evidence type="ECO:0000256" key="1">
    <source>
        <dbReference type="SAM" id="SignalP"/>
    </source>
</evidence>
<evidence type="ECO:0000313" key="2">
    <source>
        <dbReference type="EMBL" id="OIT26343.1"/>
    </source>
</evidence>
<dbReference type="AlphaFoldDB" id="A0A1J6KXH8"/>
<keyword evidence="1" id="KW-0732">Signal</keyword>
<feature type="chain" id="PRO_5012950134" evidence="1">
    <location>
        <begin position="20"/>
        <end position="92"/>
    </location>
</feature>
<name>A0A1J6KXH8_NICAT</name>